<keyword evidence="1" id="KW-0443">Lipid metabolism</keyword>
<gene>
    <name evidence="3" type="ORF">ATL51_5482</name>
</gene>
<comment type="caution">
    <text evidence="3">The sequence shown here is derived from an EMBL/GenBank/DDBJ whole genome shotgun (WGS) entry which is preliminary data.</text>
</comment>
<proteinExistence type="predicted"/>
<dbReference type="Gene3D" id="3.40.1090.10">
    <property type="entry name" value="Cytosolic phospholipase A2 catalytic domain"/>
    <property type="match status" value="2"/>
</dbReference>
<dbReference type="EMBL" id="PHUJ01000003">
    <property type="protein sequence ID" value="PKB33715.1"/>
    <property type="molecule type" value="Genomic_DNA"/>
</dbReference>
<feature type="domain" description="PNPLA" evidence="2">
    <location>
        <begin position="31"/>
        <end position="236"/>
    </location>
</feature>
<sequence length="454" mass="48084">MCDRVALSLSACPREGGPMSPRTRPRRIAIACQGGGSHTAFTAGVLARLLRSDALGSAADPAEVVAISGTSGGAICALVAWDRLRDGQTPDRREAAATALEEFWADNAARTPLERLTNLGVVTAGALQGLGLVPAGTPYLVPRPFDGTRQFLDLVSRHVDFAAIGPDPAGTAPLLLLGAVDVLTGEFRAFSSRTDTLTAETVLASAAIPTLFRAVHTAGGVHWDGLFSQNPPTRDLLDTDPDELWVVQINPSEIDDEPRSPIEIADRRNALAGNLSLNQELGFIETIDRLLADGSLGPDSGYRQVTLRVLEMPAGAVRSRLLGAASKIDRDVAFLDHLQRRGAAAADRFLGALAFERAVRDGDPVALAAAVTPDATLTSTAPFRERPSPVPLLAHLGELLDGEFTVDPTRKQVARDTAEWAVRVHRDGGVTDGRAEAGLDDDGRVVALRLGPRR</sequence>
<dbReference type="AlphaFoldDB" id="A0AA44ZSB8"/>
<evidence type="ECO:0000313" key="3">
    <source>
        <dbReference type="EMBL" id="PKB33715.1"/>
    </source>
</evidence>
<dbReference type="Proteomes" id="UP000232453">
    <property type="component" value="Unassembled WGS sequence"/>
</dbReference>
<dbReference type="GO" id="GO:0006629">
    <property type="term" value="P:lipid metabolic process"/>
    <property type="evidence" value="ECO:0007669"/>
    <property type="project" value="UniProtKB-KW"/>
</dbReference>
<evidence type="ECO:0000256" key="1">
    <source>
        <dbReference type="ARBA" id="ARBA00023098"/>
    </source>
</evidence>
<organism evidence="3 4">
    <name type="scientific">Pseudonocardia alni</name>
    <name type="common">Amycolata alni</name>
    <dbReference type="NCBI Taxonomy" id="33907"/>
    <lineage>
        <taxon>Bacteria</taxon>
        <taxon>Bacillati</taxon>
        <taxon>Actinomycetota</taxon>
        <taxon>Actinomycetes</taxon>
        <taxon>Pseudonocardiales</taxon>
        <taxon>Pseudonocardiaceae</taxon>
        <taxon>Pseudonocardia</taxon>
    </lineage>
</organism>
<protein>
    <submittedName>
        <fullName evidence="3">NTE family protein</fullName>
    </submittedName>
</protein>
<dbReference type="Pfam" id="PF01734">
    <property type="entry name" value="Patatin"/>
    <property type="match status" value="1"/>
</dbReference>
<dbReference type="SUPFAM" id="SSF52151">
    <property type="entry name" value="FabD/lysophospholipase-like"/>
    <property type="match status" value="1"/>
</dbReference>
<evidence type="ECO:0000259" key="2">
    <source>
        <dbReference type="Pfam" id="PF01734"/>
    </source>
</evidence>
<dbReference type="InterPro" id="IPR002641">
    <property type="entry name" value="PNPLA_dom"/>
</dbReference>
<reference evidence="3 4" key="1">
    <citation type="submission" date="2017-11" db="EMBL/GenBank/DDBJ databases">
        <title>Sequencing the genomes of 1000 actinobacteria strains.</title>
        <authorList>
            <person name="Klenk H.-P."/>
        </authorList>
    </citation>
    <scope>NUCLEOTIDE SEQUENCE [LARGE SCALE GENOMIC DNA]</scope>
    <source>
        <strain evidence="3 4">DSM 44104</strain>
    </source>
</reference>
<name>A0AA44ZSB8_PSEA5</name>
<dbReference type="InterPro" id="IPR016035">
    <property type="entry name" value="Acyl_Trfase/lysoPLipase"/>
</dbReference>
<accession>A0AA44ZSB8</accession>
<evidence type="ECO:0000313" key="4">
    <source>
        <dbReference type="Proteomes" id="UP000232453"/>
    </source>
</evidence>